<reference evidence="1 2" key="1">
    <citation type="submission" date="2013-11" db="EMBL/GenBank/DDBJ databases">
        <title>The Genome Sequence of Phytophthora parasitica P1569.</title>
        <authorList>
            <consortium name="The Broad Institute Genomics Platform"/>
            <person name="Russ C."/>
            <person name="Tyler B."/>
            <person name="Panabieres F."/>
            <person name="Shan W."/>
            <person name="Tripathy S."/>
            <person name="Grunwald N."/>
            <person name="Machado M."/>
            <person name="Johnson C.S."/>
            <person name="Arredondo F."/>
            <person name="Hong C."/>
            <person name="Coffey M."/>
            <person name="Young S.K."/>
            <person name="Zeng Q."/>
            <person name="Gargeya S."/>
            <person name="Fitzgerald M."/>
            <person name="Abouelleil A."/>
            <person name="Alvarado L."/>
            <person name="Chapman S.B."/>
            <person name="Gainer-Dewar J."/>
            <person name="Goldberg J."/>
            <person name="Griggs A."/>
            <person name="Gujja S."/>
            <person name="Hansen M."/>
            <person name="Howarth C."/>
            <person name="Imamovic A."/>
            <person name="Ireland A."/>
            <person name="Larimer J."/>
            <person name="McCowan C."/>
            <person name="Murphy C."/>
            <person name="Pearson M."/>
            <person name="Poon T.W."/>
            <person name="Priest M."/>
            <person name="Roberts A."/>
            <person name="Saif S."/>
            <person name="Shea T."/>
            <person name="Sykes S."/>
            <person name="Wortman J."/>
            <person name="Nusbaum C."/>
            <person name="Birren B."/>
        </authorList>
    </citation>
    <scope>NUCLEOTIDE SEQUENCE [LARGE SCALE GENOMIC DNA]</scope>
    <source>
        <strain evidence="1 2">P1569</strain>
    </source>
</reference>
<dbReference type="Proteomes" id="UP000018721">
    <property type="component" value="Unassembled WGS sequence"/>
</dbReference>
<sequence>QDIVFAVTQKPHETFVHDGDNPKLTLRGAQRRGGALTVKMLRNVPVLCGGDICGAQMAIVREGTPLQRSLRNGVIWW</sequence>
<protein>
    <submittedName>
        <fullName evidence="1">Uncharacterized protein</fullName>
    </submittedName>
</protein>
<dbReference type="AlphaFoldDB" id="V9E9H6"/>
<organism evidence="1 2">
    <name type="scientific">Phytophthora nicotianae P1569</name>
    <dbReference type="NCBI Taxonomy" id="1317065"/>
    <lineage>
        <taxon>Eukaryota</taxon>
        <taxon>Sar</taxon>
        <taxon>Stramenopiles</taxon>
        <taxon>Oomycota</taxon>
        <taxon>Peronosporomycetes</taxon>
        <taxon>Peronosporales</taxon>
        <taxon>Peronosporaceae</taxon>
        <taxon>Phytophthora</taxon>
    </lineage>
</organism>
<evidence type="ECO:0000313" key="2">
    <source>
        <dbReference type="Proteomes" id="UP000018721"/>
    </source>
</evidence>
<keyword evidence="2" id="KW-1185">Reference proteome</keyword>
<dbReference type="HOGENOM" id="CLU_2645617_0_0_1"/>
<feature type="non-terminal residue" evidence="1">
    <location>
        <position position="1"/>
    </location>
</feature>
<name>V9E9H6_PHYNI</name>
<accession>V9E9H6</accession>
<dbReference type="EMBL" id="ANIZ01003103">
    <property type="protein sequence ID" value="ETI35646.1"/>
    <property type="molecule type" value="Genomic_DNA"/>
</dbReference>
<comment type="caution">
    <text evidence="1">The sequence shown here is derived from an EMBL/GenBank/DDBJ whole genome shotgun (WGS) entry which is preliminary data.</text>
</comment>
<proteinExistence type="predicted"/>
<gene>
    <name evidence="1" type="ORF">F443_18052</name>
</gene>
<evidence type="ECO:0000313" key="1">
    <source>
        <dbReference type="EMBL" id="ETI35646.1"/>
    </source>
</evidence>